<dbReference type="EMBL" id="PDEP01000013">
    <property type="protein sequence ID" value="PEN05502.1"/>
    <property type="molecule type" value="Genomic_DNA"/>
</dbReference>
<organism evidence="2 3">
    <name type="scientific">Longimonas halophila</name>
    <dbReference type="NCBI Taxonomy" id="1469170"/>
    <lineage>
        <taxon>Bacteria</taxon>
        <taxon>Pseudomonadati</taxon>
        <taxon>Rhodothermota</taxon>
        <taxon>Rhodothermia</taxon>
        <taxon>Rhodothermales</taxon>
        <taxon>Salisaetaceae</taxon>
        <taxon>Longimonas</taxon>
    </lineage>
</organism>
<name>A0A2H3NLR5_9BACT</name>
<dbReference type="GO" id="GO:0050135">
    <property type="term" value="F:NADP+ nucleosidase activity"/>
    <property type="evidence" value="ECO:0007669"/>
    <property type="project" value="InterPro"/>
</dbReference>
<protein>
    <recommendedName>
        <fullName evidence="1">CD-NTase-associated protein 12/Pycsar effector protein TIR domain-containing protein</fullName>
    </recommendedName>
</protein>
<accession>A0A2H3NLR5</accession>
<reference evidence="2 3" key="1">
    <citation type="submission" date="2017-10" db="EMBL/GenBank/DDBJ databases">
        <title>Draft genome of Longimonas halophila.</title>
        <authorList>
            <person name="Goh K.M."/>
            <person name="Shamsir M.S."/>
            <person name="Lim S.W."/>
        </authorList>
    </citation>
    <scope>NUCLEOTIDE SEQUENCE [LARGE SCALE GENOMIC DNA]</scope>
    <source>
        <strain evidence="2 3">KCTC 42399</strain>
    </source>
</reference>
<dbReference type="RefSeq" id="WP_098062963.1">
    <property type="nucleotide sequence ID" value="NZ_PDEP01000013.1"/>
</dbReference>
<keyword evidence="3" id="KW-1185">Reference proteome</keyword>
<dbReference type="AlphaFoldDB" id="A0A2H3NLR5"/>
<proteinExistence type="predicted"/>
<dbReference type="InterPro" id="IPR019302">
    <property type="entry name" value="CAP12/PCTIR_TIR_dom"/>
</dbReference>
<dbReference type="Pfam" id="PF10137">
    <property type="entry name" value="CAP12-PCTIR_TIR"/>
    <property type="match status" value="1"/>
</dbReference>
<dbReference type="OrthoDB" id="5497289at2"/>
<feature type="domain" description="CD-NTase-associated protein 12/Pycsar effector protein TIR" evidence="1">
    <location>
        <begin position="4"/>
        <end position="124"/>
    </location>
</feature>
<evidence type="ECO:0000313" key="3">
    <source>
        <dbReference type="Proteomes" id="UP000221024"/>
    </source>
</evidence>
<evidence type="ECO:0000313" key="2">
    <source>
        <dbReference type="EMBL" id="PEN05502.1"/>
    </source>
</evidence>
<comment type="caution">
    <text evidence="2">The sequence shown here is derived from an EMBL/GenBank/DDBJ whole genome shotgun (WGS) entry which is preliminary data.</text>
</comment>
<gene>
    <name evidence="2" type="ORF">CRI93_12420</name>
</gene>
<dbReference type="Proteomes" id="UP000221024">
    <property type="component" value="Unassembled WGS sequence"/>
</dbReference>
<evidence type="ECO:0000259" key="1">
    <source>
        <dbReference type="Pfam" id="PF10137"/>
    </source>
</evidence>
<sequence length="251" mass="28231">MKPRIFVGSSAEGLDVAYAIQTNLDHDAEVTVWSQGAFEPSKFTLESIIEILEGSDFGVFVFTPDDVVTMRGEEKQAVRDNVLFELGVFIGRLGRDRSFIVMPKGNTDLQLPSDLLGLTPLQYNPNRRDKNLQAALGPACNRLRSVLDSLGVLPTPDEVEETAAKDLSEADILALLQSWMGSRDARLNTRAITYDEVDKELGLPPGSTRKYIERVASRWDYVVEHKGEHTILFKDAPDKYIVSRRSRWDRF</sequence>